<proteinExistence type="predicted"/>
<dbReference type="AlphaFoldDB" id="A0A1X7TFC3"/>
<protein>
    <submittedName>
        <fullName evidence="2">Uncharacterized protein</fullName>
    </submittedName>
</protein>
<evidence type="ECO:0000256" key="1">
    <source>
        <dbReference type="SAM" id="MobiDB-lite"/>
    </source>
</evidence>
<accession>A0A1X7TFC3</accession>
<sequence length="229" mass="25999">MEGDKVVVVKLKSVGNQENQTIAENELEQSKEMKEIPYEEFIKNKIVRPVVSDVNEIQEELSSTDEELEARPDYEVNDATNYASNDKKMTEVDAINEEEAPVTNEVNADGHRRALVKKKNNESITYENDHLKINGKHYQNMTMLYRCSYTTMVPPDILSMEVPQEPSLDVRETQHETDSRAVARNLKQGVRKLLRAKRAAKKCGVGSQKRTDGRTDGPAPPRPKKGRTD</sequence>
<reference evidence="2" key="1">
    <citation type="submission" date="2017-05" db="UniProtKB">
        <authorList>
            <consortium name="EnsemblMetazoa"/>
        </authorList>
    </citation>
    <scope>IDENTIFICATION</scope>
</reference>
<dbReference type="EnsemblMetazoa" id="Aqu2.1.13363_001">
    <property type="protein sequence ID" value="Aqu2.1.13363_001"/>
    <property type="gene ID" value="Aqu2.1.13363"/>
</dbReference>
<name>A0A1X7TFC3_AMPQE</name>
<dbReference type="InParanoid" id="A0A1X7TFC3"/>
<evidence type="ECO:0000313" key="2">
    <source>
        <dbReference type="EnsemblMetazoa" id="Aqu2.1.13363_001"/>
    </source>
</evidence>
<organism evidence="2">
    <name type="scientific">Amphimedon queenslandica</name>
    <name type="common">Sponge</name>
    <dbReference type="NCBI Taxonomy" id="400682"/>
    <lineage>
        <taxon>Eukaryota</taxon>
        <taxon>Metazoa</taxon>
        <taxon>Porifera</taxon>
        <taxon>Demospongiae</taxon>
        <taxon>Heteroscleromorpha</taxon>
        <taxon>Haplosclerida</taxon>
        <taxon>Niphatidae</taxon>
        <taxon>Amphimedon</taxon>
    </lineage>
</organism>
<feature type="region of interest" description="Disordered" evidence="1">
    <location>
        <begin position="195"/>
        <end position="229"/>
    </location>
</feature>